<keyword evidence="3" id="KW-1185">Reference proteome</keyword>
<keyword evidence="1" id="KW-1133">Transmembrane helix</keyword>
<evidence type="ECO:0000313" key="2">
    <source>
        <dbReference type="EMBL" id="GAA0152364.1"/>
    </source>
</evidence>
<evidence type="ECO:0000256" key="1">
    <source>
        <dbReference type="SAM" id="Phobius"/>
    </source>
</evidence>
<protein>
    <submittedName>
        <fullName evidence="2">Uncharacterized protein</fullName>
    </submittedName>
</protein>
<organism evidence="2 3">
    <name type="scientific">Lithospermum erythrorhizon</name>
    <name type="common">Purple gromwell</name>
    <name type="synonym">Lithospermum officinale var. erythrorhizon</name>
    <dbReference type="NCBI Taxonomy" id="34254"/>
    <lineage>
        <taxon>Eukaryota</taxon>
        <taxon>Viridiplantae</taxon>
        <taxon>Streptophyta</taxon>
        <taxon>Embryophyta</taxon>
        <taxon>Tracheophyta</taxon>
        <taxon>Spermatophyta</taxon>
        <taxon>Magnoliopsida</taxon>
        <taxon>eudicotyledons</taxon>
        <taxon>Gunneridae</taxon>
        <taxon>Pentapetalae</taxon>
        <taxon>asterids</taxon>
        <taxon>lamiids</taxon>
        <taxon>Boraginales</taxon>
        <taxon>Boraginaceae</taxon>
        <taxon>Boraginoideae</taxon>
        <taxon>Lithospermeae</taxon>
        <taxon>Lithospermum</taxon>
    </lineage>
</organism>
<dbReference type="InterPro" id="IPR025461">
    <property type="entry name" value="ABA4-like"/>
</dbReference>
<reference evidence="2 3" key="1">
    <citation type="submission" date="2024-01" db="EMBL/GenBank/DDBJ databases">
        <title>The complete chloroplast genome sequence of Lithospermum erythrorhizon: insights into the phylogenetic relationship among Boraginaceae species and the maternal lineages of purple gromwells.</title>
        <authorList>
            <person name="Okada T."/>
            <person name="Watanabe K."/>
        </authorList>
    </citation>
    <scope>NUCLEOTIDE SEQUENCE [LARGE SCALE GENOMIC DNA]</scope>
</reference>
<dbReference type="PANTHER" id="PTHR34543">
    <property type="entry name" value="PROTEIN ABA DEFICIENT 4, CHLOROPLASTIC"/>
    <property type="match status" value="1"/>
</dbReference>
<comment type="caution">
    <text evidence="2">The sequence shown here is derived from an EMBL/GenBank/DDBJ whole genome shotgun (WGS) entry which is preliminary data.</text>
</comment>
<dbReference type="PANTHER" id="PTHR34543:SF1">
    <property type="entry name" value="PROTEIN ABA DEFICIENT 4, CHLOROPLASTIC"/>
    <property type="match status" value="1"/>
</dbReference>
<accession>A0AAV3PL68</accession>
<evidence type="ECO:0000313" key="3">
    <source>
        <dbReference type="Proteomes" id="UP001454036"/>
    </source>
</evidence>
<gene>
    <name evidence="2" type="ORF">LIER_10866</name>
</gene>
<sequence>MTRRSTKSFIPYYILGALYLYLTYLSVRPEILYSTIGDGGLNPDELPGMLRMLTNETNMASNGMVFLYLDLFWARKIYKGGLKRNIETRHSIILCLIFLHAGYLSNYVTKALAKRTEKGENQKIKVSLPAGDLSNIVTKVLPKTTEKADKNQKIKGDKGLFILQYHLCYVIFGFTEPCRTYIT</sequence>
<dbReference type="AlphaFoldDB" id="A0AAV3PL68"/>
<feature type="transmembrane region" description="Helical" evidence="1">
    <location>
        <begin position="9"/>
        <end position="27"/>
    </location>
</feature>
<dbReference type="Proteomes" id="UP001454036">
    <property type="component" value="Unassembled WGS sequence"/>
</dbReference>
<keyword evidence="1" id="KW-0812">Transmembrane</keyword>
<dbReference type="Pfam" id="PF14108">
    <property type="entry name" value="ABA4-like"/>
    <property type="match status" value="1"/>
</dbReference>
<name>A0AAV3PL68_LITER</name>
<proteinExistence type="predicted"/>
<feature type="transmembrane region" description="Helical" evidence="1">
    <location>
        <begin position="90"/>
        <end position="108"/>
    </location>
</feature>
<dbReference type="EMBL" id="BAABME010001969">
    <property type="protein sequence ID" value="GAA0152364.1"/>
    <property type="molecule type" value="Genomic_DNA"/>
</dbReference>
<keyword evidence="1" id="KW-0472">Membrane</keyword>